<keyword evidence="2" id="KW-0808">Transferase</keyword>
<dbReference type="PANTHER" id="PTHR37419">
    <property type="entry name" value="SERINE/THREONINE-PROTEIN KINASE TOXIN HIPA"/>
    <property type="match status" value="1"/>
</dbReference>
<dbReference type="InterPro" id="IPR012893">
    <property type="entry name" value="HipA-like_C"/>
</dbReference>
<protein>
    <submittedName>
        <fullName evidence="5">HipA-like protein</fullName>
    </submittedName>
</protein>
<proteinExistence type="inferred from homology"/>
<dbReference type="RefSeq" id="WP_124945511.1">
    <property type="nucleotide sequence ID" value="NZ_BHVT01000015.1"/>
</dbReference>
<dbReference type="GO" id="GO:0004674">
    <property type="term" value="F:protein serine/threonine kinase activity"/>
    <property type="evidence" value="ECO:0007669"/>
    <property type="project" value="TreeGrafter"/>
</dbReference>
<dbReference type="PANTHER" id="PTHR37419:SF8">
    <property type="entry name" value="TOXIN YJJJ"/>
    <property type="match status" value="1"/>
</dbReference>
<dbReference type="Pfam" id="PF07804">
    <property type="entry name" value="HipA_C"/>
    <property type="match status" value="1"/>
</dbReference>
<reference evidence="5 6" key="1">
    <citation type="submission" date="2019-03" db="EMBL/GenBank/DDBJ databases">
        <title>Genomic Encyclopedia of Type Strains, Phase IV (KMG-IV): sequencing the most valuable type-strain genomes for metagenomic binning, comparative biology and taxonomic classification.</title>
        <authorList>
            <person name="Goeker M."/>
        </authorList>
    </citation>
    <scope>NUCLEOTIDE SEQUENCE [LARGE SCALE GENOMIC DNA]</scope>
    <source>
        <strain evidence="5 6">DSM 100309</strain>
    </source>
</reference>
<feature type="domain" description="HipA-like C-terminal" evidence="4">
    <location>
        <begin position="220"/>
        <end position="406"/>
    </location>
</feature>
<dbReference type="NCBIfam" id="NF007297">
    <property type="entry name" value="PRK09775.1"/>
    <property type="match status" value="1"/>
</dbReference>
<evidence type="ECO:0000259" key="4">
    <source>
        <dbReference type="Pfam" id="PF07804"/>
    </source>
</evidence>
<keyword evidence="6" id="KW-1185">Reference proteome</keyword>
<evidence type="ECO:0000313" key="6">
    <source>
        <dbReference type="Proteomes" id="UP000295367"/>
    </source>
</evidence>
<comment type="similarity">
    <text evidence="1">Belongs to the HipA Ser/Thr kinase family.</text>
</comment>
<evidence type="ECO:0000256" key="1">
    <source>
        <dbReference type="ARBA" id="ARBA00010164"/>
    </source>
</evidence>
<evidence type="ECO:0000313" key="5">
    <source>
        <dbReference type="EMBL" id="TCV84336.1"/>
    </source>
</evidence>
<dbReference type="Proteomes" id="UP000295367">
    <property type="component" value="Unassembled WGS sequence"/>
</dbReference>
<evidence type="ECO:0000256" key="3">
    <source>
        <dbReference type="ARBA" id="ARBA00022777"/>
    </source>
</evidence>
<evidence type="ECO:0000256" key="2">
    <source>
        <dbReference type="ARBA" id="ARBA00022679"/>
    </source>
</evidence>
<organism evidence="5 6">
    <name type="scientific">Sulfurirhabdus autotrophica</name>
    <dbReference type="NCBI Taxonomy" id="1706046"/>
    <lineage>
        <taxon>Bacteria</taxon>
        <taxon>Pseudomonadati</taxon>
        <taxon>Pseudomonadota</taxon>
        <taxon>Betaproteobacteria</taxon>
        <taxon>Nitrosomonadales</taxon>
        <taxon>Sulfuricellaceae</taxon>
        <taxon>Sulfurirhabdus</taxon>
    </lineage>
</organism>
<name>A0A4R3XYC5_9PROT</name>
<accession>A0A4R3XYC5</accession>
<sequence length="454" mass="50078">MTKINTDTLTKTLRTNPRTGSAELCAKLGGISRATLTRALKGLGPSVISGGGSRRTRYALRRPLRGNTAPIPLYRIDENGQGHEIGLLSLTYPEGSCLTNQESLPWPLDKDMRDGWFEGLPYPVLDMRPQGFLGRNFAKIHAVDLSVPDSPDNWSDDDVIHTLSLMGHDQPGDLILGEAAYRRFLEHVRRGDARFLSNAQAEENYPRLADIAMTHGDAGSSAGGEFPKFTSSRLLNQRKVDVIVKFSGADNSAAVRRWSDLLICEHLAASIMANALQVSISESTICQYAGRTFLEVVRFDRHGDFGRSPVCTIGSLNAALVGGSVDWPKTVQAFMDKGWLSGEDVTRVTLIWWFGRLIGNTDMHEGNIAFRPGLTLAPTYDMLPMMYAPASGGEVPVKLYSPALPLPAESSIWRQSARAAVQFWDTCSEDRRISPNFRRICEDNSKILAHFLAR</sequence>
<dbReference type="EMBL" id="SMCO01000012">
    <property type="protein sequence ID" value="TCV84336.1"/>
    <property type="molecule type" value="Genomic_DNA"/>
</dbReference>
<keyword evidence="3" id="KW-0418">Kinase</keyword>
<dbReference type="GO" id="GO:0005829">
    <property type="term" value="C:cytosol"/>
    <property type="evidence" value="ECO:0007669"/>
    <property type="project" value="TreeGrafter"/>
</dbReference>
<gene>
    <name evidence="5" type="ORF">EDC63_112101</name>
</gene>
<dbReference type="OrthoDB" id="8555656at2"/>
<dbReference type="InterPro" id="IPR052028">
    <property type="entry name" value="HipA_Ser/Thr_kinase"/>
</dbReference>
<comment type="caution">
    <text evidence="5">The sequence shown here is derived from an EMBL/GenBank/DDBJ whole genome shotgun (WGS) entry which is preliminary data.</text>
</comment>
<dbReference type="AlphaFoldDB" id="A0A4R3XYC5"/>